<sequence length="184" mass="19225">MRLTPPGAAAATAAALTLTLAGCGPADEVRQDDSPPASAPATAPSPPSSGSASSDASSDGTGDEVVGTVVRFSGDDETVDVTIGEDSPATRDFLNMLPLTLDLEELNGREKIAYLPRDLEHDGSPGSDPEDGDLIYFVPWGNLGFYYDAEGIGYSDLTLHLGRYDAPLDDLERLEGEITVDVLP</sequence>
<feature type="domain" description="Cyclophilin-like" evidence="2">
    <location>
        <begin position="75"/>
        <end position="181"/>
    </location>
</feature>
<name>A0A161HZD9_9MICO</name>
<dbReference type="PROSITE" id="PS51257">
    <property type="entry name" value="PROKAR_LIPOPROTEIN"/>
    <property type="match status" value="1"/>
</dbReference>
<evidence type="ECO:0000313" key="3">
    <source>
        <dbReference type="EMBL" id="ANC30075.1"/>
    </source>
</evidence>
<dbReference type="InterPro" id="IPR041183">
    <property type="entry name" value="Cyclophilin-like"/>
</dbReference>
<accession>A0A161HZD9</accession>
<reference evidence="3 4" key="1">
    <citation type="submission" date="2016-01" db="EMBL/GenBank/DDBJ databases">
        <title>Complete genome sequence of a soil Actinobacterium, Isoptericola dokdonensis DS-3.</title>
        <authorList>
            <person name="Kwon S.-K."/>
            <person name="Kim J.F."/>
        </authorList>
    </citation>
    <scope>NUCLEOTIDE SEQUENCE [LARGE SCALE GENOMIC DNA]</scope>
    <source>
        <strain evidence="3 4">DS-3</strain>
    </source>
</reference>
<organism evidence="3 4">
    <name type="scientific">Isoptericola dokdonensis DS-3</name>
    <dbReference type="NCBI Taxonomy" id="1300344"/>
    <lineage>
        <taxon>Bacteria</taxon>
        <taxon>Bacillati</taxon>
        <taxon>Actinomycetota</taxon>
        <taxon>Actinomycetes</taxon>
        <taxon>Micrococcales</taxon>
        <taxon>Promicromonosporaceae</taxon>
        <taxon>Isoptericola</taxon>
    </lineage>
</organism>
<dbReference type="SUPFAM" id="SSF50891">
    <property type="entry name" value="Cyclophilin-like"/>
    <property type="match status" value="1"/>
</dbReference>
<dbReference type="OrthoDB" id="5298378at2"/>
<dbReference type="PATRIC" id="fig|1300344.3.peg.495"/>
<feature type="compositionally biased region" description="Low complexity" evidence="1">
    <location>
        <begin position="34"/>
        <end position="67"/>
    </location>
</feature>
<dbReference type="Pfam" id="PF18050">
    <property type="entry name" value="Cyclophil_like2"/>
    <property type="match status" value="1"/>
</dbReference>
<proteinExistence type="predicted"/>
<dbReference type="STRING" id="1300344.I598_0495"/>
<evidence type="ECO:0000256" key="1">
    <source>
        <dbReference type="SAM" id="MobiDB-lite"/>
    </source>
</evidence>
<feature type="region of interest" description="Disordered" evidence="1">
    <location>
        <begin position="24"/>
        <end position="67"/>
    </location>
</feature>
<dbReference type="KEGG" id="ido:I598_0495"/>
<dbReference type="EMBL" id="CP014209">
    <property type="protein sequence ID" value="ANC30075.1"/>
    <property type="molecule type" value="Genomic_DNA"/>
</dbReference>
<dbReference type="Proteomes" id="UP000076794">
    <property type="component" value="Chromosome"/>
</dbReference>
<gene>
    <name evidence="3" type="ORF">I598_0495</name>
</gene>
<keyword evidence="4" id="KW-1185">Reference proteome</keyword>
<protein>
    <recommendedName>
        <fullName evidence="2">Cyclophilin-like domain-containing protein</fullName>
    </recommendedName>
</protein>
<dbReference type="Gene3D" id="2.40.100.20">
    <property type="match status" value="1"/>
</dbReference>
<dbReference type="AlphaFoldDB" id="A0A161HZD9"/>
<dbReference type="RefSeq" id="WP_068200983.1">
    <property type="nucleotide sequence ID" value="NZ_CP014209.1"/>
</dbReference>
<evidence type="ECO:0000313" key="4">
    <source>
        <dbReference type="Proteomes" id="UP000076794"/>
    </source>
</evidence>
<evidence type="ECO:0000259" key="2">
    <source>
        <dbReference type="Pfam" id="PF18050"/>
    </source>
</evidence>
<dbReference type="InterPro" id="IPR029000">
    <property type="entry name" value="Cyclophilin-like_dom_sf"/>
</dbReference>